<evidence type="ECO:0000313" key="3">
    <source>
        <dbReference type="Proteomes" id="UP000621799"/>
    </source>
</evidence>
<organism evidence="2 3">
    <name type="scientific">Zarconia navalis LEGE 11467</name>
    <dbReference type="NCBI Taxonomy" id="1828826"/>
    <lineage>
        <taxon>Bacteria</taxon>
        <taxon>Bacillati</taxon>
        <taxon>Cyanobacteriota</taxon>
        <taxon>Cyanophyceae</taxon>
        <taxon>Oscillatoriophycideae</taxon>
        <taxon>Oscillatoriales</taxon>
        <taxon>Oscillatoriales incertae sedis</taxon>
        <taxon>Zarconia</taxon>
        <taxon>Zarconia navalis</taxon>
    </lineage>
</organism>
<sequence>MFDKIQFWRSPATAFTTIASIFGVLLIFIIPPFQSPDEYQHFYRAFQLSEGQIIAEYQKGDCYGYSNYFPDRPCAGGTLPKSLLTTVRTASQEDLRFRPERKQKVEDILAILDLPLNPDDRIFIKFPTIVLYSPIPYIPQITGITVAKLLNFSPLGMMYIGRFFNLLFWLAIGYWIIRTSPILKWVFVGLLLMPMSVFQSASMSGDVFAIGISFLWLAFCLYCSFLSDKLTSKHTRSLFLFPLLIALTKQAYLPLIFLYWLIPISKIGNFKKYILLFITILVTCFTFSLTWYIVSSQIYVPLFEDVSLSGQVSFLIQKPFYLVRVIGNSVSTFGLSYIEEFVGKLGWLDTRLPLPVIISYPFVLAVVAIGSCDRPFSLSWKQKTIGATIAILNFCLIVTLFYLTLTPVGADKVIYIQGRYLIPLSPLLFLPLANIRFNWIRDRVQIYLIAYFLIIETVTSITLLNRYYF</sequence>
<feature type="transmembrane region" description="Helical" evidence="1">
    <location>
        <begin position="239"/>
        <end position="261"/>
    </location>
</feature>
<accession>A0A928Z7X8</accession>
<feature type="transmembrane region" description="Helical" evidence="1">
    <location>
        <begin position="420"/>
        <end position="439"/>
    </location>
</feature>
<protein>
    <submittedName>
        <fullName evidence="2">DUF2142 domain-containing protein</fullName>
    </submittedName>
</protein>
<dbReference type="AlphaFoldDB" id="A0A928Z7X8"/>
<feature type="transmembrane region" description="Helical" evidence="1">
    <location>
        <begin position="159"/>
        <end position="176"/>
    </location>
</feature>
<keyword evidence="1" id="KW-1133">Transmembrane helix</keyword>
<dbReference type="Pfam" id="PF09913">
    <property type="entry name" value="DUF2142"/>
    <property type="match status" value="1"/>
</dbReference>
<name>A0A928Z7X8_9CYAN</name>
<evidence type="ECO:0000313" key="2">
    <source>
        <dbReference type="EMBL" id="MBE9041887.1"/>
    </source>
</evidence>
<comment type="caution">
    <text evidence="2">The sequence shown here is derived from an EMBL/GenBank/DDBJ whole genome shotgun (WGS) entry which is preliminary data.</text>
</comment>
<feature type="transmembrane region" description="Helical" evidence="1">
    <location>
        <begin position="12"/>
        <end position="33"/>
    </location>
</feature>
<dbReference type="Proteomes" id="UP000621799">
    <property type="component" value="Unassembled WGS sequence"/>
</dbReference>
<dbReference type="EMBL" id="JADEXN010000261">
    <property type="protein sequence ID" value="MBE9041887.1"/>
    <property type="molecule type" value="Genomic_DNA"/>
</dbReference>
<dbReference type="RefSeq" id="WP_264322078.1">
    <property type="nucleotide sequence ID" value="NZ_JADEXN010000261.1"/>
</dbReference>
<evidence type="ECO:0000256" key="1">
    <source>
        <dbReference type="SAM" id="Phobius"/>
    </source>
</evidence>
<keyword evidence="1" id="KW-0472">Membrane</keyword>
<proteinExistence type="predicted"/>
<feature type="transmembrane region" description="Helical" evidence="1">
    <location>
        <begin position="384"/>
        <end position="405"/>
    </location>
</feature>
<feature type="transmembrane region" description="Helical" evidence="1">
    <location>
        <begin position="182"/>
        <end position="200"/>
    </location>
</feature>
<feature type="transmembrane region" description="Helical" evidence="1">
    <location>
        <begin position="446"/>
        <end position="468"/>
    </location>
</feature>
<feature type="transmembrane region" description="Helical" evidence="1">
    <location>
        <begin position="207"/>
        <end position="227"/>
    </location>
</feature>
<reference evidence="2" key="1">
    <citation type="submission" date="2020-10" db="EMBL/GenBank/DDBJ databases">
        <authorList>
            <person name="Castelo-Branco R."/>
            <person name="Eusebio N."/>
            <person name="Adriana R."/>
            <person name="Vieira A."/>
            <person name="Brugerolle De Fraissinette N."/>
            <person name="Rezende De Castro R."/>
            <person name="Schneider M.P."/>
            <person name="Vasconcelos V."/>
            <person name="Leao P.N."/>
        </authorList>
    </citation>
    <scope>NUCLEOTIDE SEQUENCE</scope>
    <source>
        <strain evidence="2">LEGE 11467</strain>
    </source>
</reference>
<dbReference type="InterPro" id="IPR018674">
    <property type="entry name" value="DUF2142_membrane"/>
</dbReference>
<keyword evidence="1" id="KW-0812">Transmembrane</keyword>
<feature type="transmembrane region" description="Helical" evidence="1">
    <location>
        <begin position="273"/>
        <end position="294"/>
    </location>
</feature>
<feature type="transmembrane region" description="Helical" evidence="1">
    <location>
        <begin position="352"/>
        <end position="372"/>
    </location>
</feature>
<keyword evidence="3" id="KW-1185">Reference proteome</keyword>
<gene>
    <name evidence="2" type="ORF">IQ235_13970</name>
</gene>